<keyword evidence="3" id="KW-0540">Nuclease</keyword>
<evidence type="ECO:0000313" key="4">
    <source>
        <dbReference type="Proteomes" id="UP000505210"/>
    </source>
</evidence>
<name>A0A6M8BNB7_9CYAN</name>
<dbReference type="Proteomes" id="UP000505210">
    <property type="component" value="Chromosome"/>
</dbReference>
<organism evidence="3 4">
    <name type="scientific">Thermoleptolyngbya sichuanensis A183</name>
    <dbReference type="NCBI Taxonomy" id="2737172"/>
    <lineage>
        <taxon>Bacteria</taxon>
        <taxon>Bacillati</taxon>
        <taxon>Cyanobacteriota</taxon>
        <taxon>Cyanophyceae</taxon>
        <taxon>Oculatellales</taxon>
        <taxon>Oculatellaceae</taxon>
        <taxon>Thermoleptolyngbya</taxon>
        <taxon>Thermoleptolyngbya sichuanensis</taxon>
    </lineage>
</organism>
<keyword evidence="3" id="KW-0378">Hydrolase</keyword>
<feature type="domain" description="HNH nuclease" evidence="2">
    <location>
        <begin position="61"/>
        <end position="114"/>
    </location>
</feature>
<dbReference type="SMART" id="SM00507">
    <property type="entry name" value="HNHc"/>
    <property type="match status" value="1"/>
</dbReference>
<dbReference type="InterPro" id="IPR003615">
    <property type="entry name" value="HNH_nuc"/>
</dbReference>
<dbReference type="KEGG" id="theu:HPC62_20765"/>
<keyword evidence="1" id="KW-0175">Coiled coil</keyword>
<dbReference type="GO" id="GO:0008270">
    <property type="term" value="F:zinc ion binding"/>
    <property type="evidence" value="ECO:0007669"/>
    <property type="project" value="InterPro"/>
</dbReference>
<keyword evidence="4" id="KW-1185">Reference proteome</keyword>
<keyword evidence="3" id="KW-0255">Endonuclease</keyword>
<dbReference type="RefSeq" id="WP_172358328.1">
    <property type="nucleotide sequence ID" value="NZ_CP053661.1"/>
</dbReference>
<dbReference type="Pfam" id="PF01844">
    <property type="entry name" value="HNH"/>
    <property type="match status" value="1"/>
</dbReference>
<evidence type="ECO:0000313" key="3">
    <source>
        <dbReference type="EMBL" id="QKD84283.1"/>
    </source>
</evidence>
<evidence type="ECO:0000259" key="2">
    <source>
        <dbReference type="SMART" id="SM00507"/>
    </source>
</evidence>
<dbReference type="EMBL" id="CP053661">
    <property type="protein sequence ID" value="QKD84283.1"/>
    <property type="molecule type" value="Genomic_DNA"/>
</dbReference>
<protein>
    <submittedName>
        <fullName evidence="3">HNH endonuclease</fullName>
    </submittedName>
</protein>
<proteinExistence type="predicted"/>
<dbReference type="GO" id="GO:0003676">
    <property type="term" value="F:nucleic acid binding"/>
    <property type="evidence" value="ECO:0007669"/>
    <property type="project" value="InterPro"/>
</dbReference>
<feature type="coiled-coil region" evidence="1">
    <location>
        <begin position="14"/>
        <end position="41"/>
    </location>
</feature>
<dbReference type="InterPro" id="IPR002711">
    <property type="entry name" value="HNH"/>
</dbReference>
<dbReference type="Gene3D" id="1.10.30.50">
    <property type="match status" value="1"/>
</dbReference>
<dbReference type="AlphaFoldDB" id="A0A6M8BNB7"/>
<reference evidence="3 4" key="1">
    <citation type="submission" date="2020-05" db="EMBL/GenBank/DDBJ databases">
        <title>Complete genome sequence of of a novel Thermoleptolyngbya strain isolated from hot springs of Ganzi, Sichuan China.</title>
        <authorList>
            <person name="Tang J."/>
            <person name="Daroch M."/>
            <person name="Li L."/>
            <person name="Waleron K."/>
            <person name="Waleron M."/>
            <person name="Waleron M."/>
        </authorList>
    </citation>
    <scope>NUCLEOTIDE SEQUENCE [LARGE SCALE GENOMIC DNA]</scope>
    <source>
        <strain evidence="3 4">PKUAC-SCTA183</strain>
    </source>
</reference>
<gene>
    <name evidence="3" type="ORF">HPC62_20765</name>
</gene>
<dbReference type="GO" id="GO:0004519">
    <property type="term" value="F:endonuclease activity"/>
    <property type="evidence" value="ECO:0007669"/>
    <property type="project" value="UniProtKB-KW"/>
</dbReference>
<sequence length="124" mass="14213">MASDKSAQNLNLLYSELLVLLKQEEELRKETQRKLEKAKAVIDPRKEFNRWLQTKTGKSWKNKQFEFQEGKCAACNEPLRFADAVVHHVLPLKDFGSSANRPENFKLLHPGCNLAIGTKIVDFS</sequence>
<accession>A0A6M8BNB7</accession>
<evidence type="ECO:0000256" key="1">
    <source>
        <dbReference type="SAM" id="Coils"/>
    </source>
</evidence>